<dbReference type="GO" id="GO:0032968">
    <property type="term" value="P:positive regulation of transcription elongation by RNA polymerase II"/>
    <property type="evidence" value="ECO:0007669"/>
    <property type="project" value="EnsemblFungi"/>
</dbReference>
<evidence type="ECO:0000259" key="10">
    <source>
        <dbReference type="Pfam" id="PF16417"/>
    </source>
</evidence>
<dbReference type="Gene3D" id="1.25.40.790">
    <property type="match status" value="1"/>
</dbReference>
<keyword evidence="2" id="KW-0678">Repressor</keyword>
<dbReference type="OrthoDB" id="1933107at2759"/>
<feature type="domain" description="CCR4-NOT transcription complex subunit 1 TTP binding" evidence="10">
    <location>
        <begin position="729"/>
        <end position="886"/>
    </location>
</feature>
<evidence type="ECO:0000259" key="7">
    <source>
        <dbReference type="Pfam" id="PF04054"/>
    </source>
</evidence>
<dbReference type="Gene3D" id="1.25.40.840">
    <property type="entry name" value="CCR4-NOT transcription complex subunit 1 TTP binding domain"/>
    <property type="match status" value="1"/>
</dbReference>
<feature type="domain" description="CCR4-Not complex component Not1 C-terminal" evidence="7">
    <location>
        <begin position="1805"/>
        <end position="2157"/>
    </location>
</feature>
<dbReference type="GO" id="GO:0000749">
    <property type="term" value="P:response to pheromone triggering conjugation with cellular fusion"/>
    <property type="evidence" value="ECO:0007669"/>
    <property type="project" value="EnsemblFungi"/>
</dbReference>
<evidence type="ECO:0000313" key="14">
    <source>
        <dbReference type="Proteomes" id="UP000094336"/>
    </source>
</evidence>
<feature type="compositionally biased region" description="Low complexity" evidence="6">
    <location>
        <begin position="1403"/>
        <end position="1436"/>
    </location>
</feature>
<dbReference type="RefSeq" id="XP_018982293.1">
    <property type="nucleotide sequence ID" value="XM_019130205.1"/>
</dbReference>
<dbReference type="Gene3D" id="1.25.40.800">
    <property type="match status" value="1"/>
</dbReference>
<organism evidence="13 14">
    <name type="scientific">Babjeviella inositovora NRRL Y-12698</name>
    <dbReference type="NCBI Taxonomy" id="984486"/>
    <lineage>
        <taxon>Eukaryota</taxon>
        <taxon>Fungi</taxon>
        <taxon>Dikarya</taxon>
        <taxon>Ascomycota</taxon>
        <taxon>Saccharomycotina</taxon>
        <taxon>Pichiomycetes</taxon>
        <taxon>Serinales incertae sedis</taxon>
        <taxon>Babjeviella</taxon>
    </lineage>
</organism>
<evidence type="ECO:0000256" key="3">
    <source>
        <dbReference type="ARBA" id="ARBA00023015"/>
    </source>
</evidence>
<keyword evidence="4" id="KW-0804">Transcription</keyword>
<evidence type="ECO:0000259" key="11">
    <source>
        <dbReference type="Pfam" id="PF16419"/>
    </source>
</evidence>
<evidence type="ECO:0000256" key="1">
    <source>
        <dbReference type="ARBA" id="ARBA00004123"/>
    </source>
</evidence>
<feature type="domain" description="CCR4-NOT transcription complex subunit 1-like NOT1 connector" evidence="12">
    <location>
        <begin position="1464"/>
        <end position="1643"/>
    </location>
</feature>
<dbReference type="InterPro" id="IPR007196">
    <property type="entry name" value="CCR4-Not_Not1_C"/>
</dbReference>
<evidence type="ECO:0000256" key="2">
    <source>
        <dbReference type="ARBA" id="ARBA00022491"/>
    </source>
</evidence>
<dbReference type="GO" id="GO:0017148">
    <property type="term" value="P:negative regulation of translation"/>
    <property type="evidence" value="ECO:0007669"/>
    <property type="project" value="InterPro"/>
</dbReference>
<comment type="subcellular location">
    <subcellularLocation>
        <location evidence="1">Nucleus</location>
    </subcellularLocation>
</comment>
<sequence length="2165" mass="240413">MASSNSTPAPHHPTPVSNLPIPYPPKVSDLQKVVVAQLAVLATTITDAKWDFACTKIRHLLDTHDRQVHIQYLKRLLTTTAGPISQGATGTLKSFAERLIATELDHFAYTQSSDILIFLDAYFASDFELLELFDLRTLLDHFGCQYYLRLLVGLTLEAYSEPALPSELTALASQLVRENLAELIDHSQSPDPEQFYRHCGHNISNLSFFLGKFLASPTPSISDKILIISSVNKNLTTITTKELHSSISSIVKKFLAVMSFGETIAGIEPARVTSSLVGDLLSNIGPERQLNEAVGLVLTEILFPGSQFDDKTQTRELAAMIANSLPHARTKGFEMNTVFHKLNQKPSWPQVFGCVVENINQLSPQSKTSIISLSQFFTTLDDELIDLFVQTSATWPYVFKLQFLLTCKNLGKRVSIGAYDLHYCHLAPILDNEATTMVQARSLLNFASIARLELDVVLNNKDDNGALDDELSAVFQEDYKDVPEYVVLGCIANLPGLAVAPAAKQARANCFHMVENLFVQMMDDNPTNPYLAKILRRFAAVDILSYEQFLVNLYVAKGTSDNLYKLLAWAHQQGLYAELVAPLRLASLSPVSNFHNTLVLNVEAVHYGFDGFDAWLRTTFAELAPQDRTPVLADLLSFVELQATLEYEALQQQSGNAQAAVSPVPPGTVKANLHLTSIAAILRLLGDHKQADLREKWMNVQIQSVQGFPRLINFGHGYDEAILANVSLASASFAPEVEQEMKAYYQKMYNKEIEMKDIIELLTSLKNLSVPKNQDVFACMIHLLLDEYRFFPEYPLDALAITSVLFGSLIHFKLVEGVTLTIALHYILQSAQKPPESNMFKFSVQALHAFRHRLPEFGAYCALLGEIPALASHQSIMEIVARVCDSTRGQFADATTSPASASPVSAVFRSFFVSPEIAGDVPQLQPPDDVSDRVLFLVNNTTLDNLDTKIEELGALLKPNFFHWFASYLVSSRVRTEPNYHDLYNRLCLRLNSHLLGEHLFQVTINYILQLINSAANTAKDTDSSTTDRSHLKNLGAWMGKITLARSRPIKQRNLSFKLLLVEAYNYQKLPLVLPFVCKILDQVKHSKVFHPPNPWTLLMLRMLKELYTTADMKLNLKFEIEVLCNSLRVDLEEIEPLNVIRSNNIGELYASVARTGAGAGIVDGMAKLAIAPFQPPPVAPTEMFELKGNTCWVMHPNLRRLFQFVLGKVTRDVLPQTVDKAANIAVVSTKALVLKDFAFDADENKIRKAAYTMVAVLAERYAVATCSGTFAETVSALLLQELPQLSTENSPFEELPVAIHENIDTALAIVVKATKDKALREMDELLAQAVQLRRAHREQRAGEPFAAPEASRYPLLLPEPLGLRQAGVTQEQFSIYESFGAGFAPRAQPAFTPAPNAVPTMSQAQLSGPSSQSAAPAQLSGPSSQSAAPAQAQGLPAPPPPLEQTFQVLQQSVDALLKTISETSEERLRDVPPDHPLKAILTQILVLCSRNTMSNELLLKVAQFTVNALFTACESDLACETLVLLLDKLCDFSAATAKDVIWWLVHADDERKFNTRVISELLRVGLIQSGELNSSLTKAILGGNKLAATFAAELIVKSALGQQPIALRSEFASTIEAIKLRAEALEITENAGVSALVEGLKNEAPSSGPVLLNEQLGYVFAEWAKLLNNSYHSDKLQTAFILQLRAKRVLSHGEFAVTFFRTALEMSVAAFIREGELKQKIEQDFVTSIDAYAKLIVKVLALQEDAALSRAELFRQLLLIVSLVLANEHEHHRATFNERPYFRLFSTLMAEWSRLVSADNLSPGLTAFSRDFYLLLADFFHGLQPICFPGFTFAWVSMLAHRMFMPAILELPERAGWDKFAQLLVDLLKFESTHINGKEIPEVILVIYKGTMRIFLVLLNDYPEFLVAHHYQLVTHIPASFVQLRNVALSVVPAGVALPDPFAPGLKMEKLKECQDAPYVAPTATNSLAKAGLKKPIDNYLRVPSNSLFKTIFNAMKLDTPNREAGIGYGHVSVNVELLNALVLHVGVSAVSERQTAPFNSKGSHVTLLATLIQEASVELQFQLIQAIANQLRYPNSHTHWFSCILLHFFAQPGAKRLQVQQVITRVLVERMVCNKPHPWGLQVTFAELLRNKDYLFFDLPFVKALPELERMFGALERHTRVSA</sequence>
<dbReference type="InterPro" id="IPR032193">
    <property type="entry name" value="CNOT1_TTP_bind"/>
</dbReference>
<dbReference type="InterPro" id="IPR055454">
    <property type="entry name" value="CNOT1-like_NOT1_connector"/>
</dbReference>
<dbReference type="InterPro" id="IPR038535">
    <property type="entry name" value="CNOT1_TTP_bind_sf"/>
</dbReference>
<dbReference type="Pfam" id="PF04054">
    <property type="entry name" value="Not1"/>
    <property type="match status" value="1"/>
</dbReference>
<dbReference type="GO" id="GO:0051726">
    <property type="term" value="P:regulation of cell cycle"/>
    <property type="evidence" value="ECO:0007669"/>
    <property type="project" value="EnsemblFungi"/>
</dbReference>
<dbReference type="GO" id="GO:0001671">
    <property type="term" value="F:ATPase activator activity"/>
    <property type="evidence" value="ECO:0007669"/>
    <property type="project" value="EnsemblFungi"/>
</dbReference>
<dbReference type="GO" id="GO:0010607">
    <property type="term" value="P:negative regulation of cytoplasmic mRNA processing body assembly"/>
    <property type="evidence" value="ECO:0007669"/>
    <property type="project" value="EnsemblFungi"/>
</dbReference>
<dbReference type="Pfam" id="PF16419">
    <property type="entry name" value="CNOT1_HEAT_N"/>
    <property type="match status" value="1"/>
</dbReference>
<feature type="region of interest" description="Disordered" evidence="6">
    <location>
        <begin position="1"/>
        <end position="20"/>
    </location>
</feature>
<evidence type="ECO:0000256" key="4">
    <source>
        <dbReference type="ARBA" id="ARBA00023163"/>
    </source>
</evidence>
<proteinExistence type="predicted"/>
<dbReference type="EMBL" id="KV454445">
    <property type="protein sequence ID" value="ODQ76965.1"/>
    <property type="molecule type" value="Genomic_DNA"/>
</dbReference>
<reference evidence="14" key="1">
    <citation type="submission" date="2016-05" db="EMBL/GenBank/DDBJ databases">
        <title>Comparative genomics of biotechnologically important yeasts.</title>
        <authorList>
            <consortium name="DOE Joint Genome Institute"/>
            <person name="Riley R."/>
            <person name="Haridas S."/>
            <person name="Wolfe K.H."/>
            <person name="Lopes M.R."/>
            <person name="Hittinger C.T."/>
            <person name="Goker M."/>
            <person name="Salamov A."/>
            <person name="Wisecaver J."/>
            <person name="Long T.M."/>
            <person name="Aerts A.L."/>
            <person name="Barry K."/>
            <person name="Choi C."/>
            <person name="Clum A."/>
            <person name="Coughlan A.Y."/>
            <person name="Deshpande S."/>
            <person name="Douglass A.P."/>
            <person name="Hanson S.J."/>
            <person name="Klenk H.-P."/>
            <person name="Labutti K."/>
            <person name="Lapidus A."/>
            <person name="Lindquist E."/>
            <person name="Lipzen A."/>
            <person name="Meier-Kolthoff J.P."/>
            <person name="Ohm R.A."/>
            <person name="Otillar R.P."/>
            <person name="Pangilinan J."/>
            <person name="Peng Y."/>
            <person name="Rokas A."/>
            <person name="Rosa C.A."/>
            <person name="Scheuner C."/>
            <person name="Sibirny A.A."/>
            <person name="Slot J.C."/>
            <person name="Stielow J.B."/>
            <person name="Sun H."/>
            <person name="Kurtzman C.P."/>
            <person name="Blackwell M."/>
            <person name="Grigoriev I.V."/>
            <person name="Jeffries T.W."/>
        </authorList>
    </citation>
    <scope>NUCLEOTIDE SEQUENCE [LARGE SCALE GENOMIC DNA]</scope>
    <source>
        <strain evidence="14">NRRL Y-12698</strain>
    </source>
</reference>
<feature type="region of interest" description="Disordered" evidence="6">
    <location>
        <begin position="1391"/>
        <end position="1444"/>
    </location>
</feature>
<dbReference type="Pfam" id="PF25097">
    <property type="entry name" value="ARM_Cnot1"/>
    <property type="match status" value="1"/>
</dbReference>
<dbReference type="InterPro" id="IPR032191">
    <property type="entry name" value="CNOT1_CAF1_bind"/>
</dbReference>
<dbReference type="GeneID" id="30148058"/>
<dbReference type="PANTHER" id="PTHR13162:SF8">
    <property type="entry name" value="CCR4-NOT TRANSCRIPTION COMPLEX SUBUNIT 1"/>
    <property type="match status" value="1"/>
</dbReference>
<dbReference type="Proteomes" id="UP000094336">
    <property type="component" value="Unassembled WGS sequence"/>
</dbReference>
<dbReference type="PANTHER" id="PTHR13162">
    <property type="entry name" value="CCR4-NOT TRANSCRIPTION COMPLEX"/>
    <property type="match status" value="1"/>
</dbReference>
<evidence type="ECO:0000259" key="8">
    <source>
        <dbReference type="Pfam" id="PF12842"/>
    </source>
</evidence>
<dbReference type="InterPro" id="IPR032195">
    <property type="entry name" value="CNOT1_HEAT_N"/>
</dbReference>
<dbReference type="GO" id="GO:0030015">
    <property type="term" value="C:CCR4-NOT core complex"/>
    <property type="evidence" value="ECO:0007669"/>
    <property type="project" value="EnsemblFungi"/>
</dbReference>
<dbReference type="Gene3D" id="1.25.40.180">
    <property type="match status" value="1"/>
</dbReference>
<dbReference type="CDD" id="cd20710">
    <property type="entry name" value="NOT1_connector"/>
    <property type="match status" value="1"/>
</dbReference>
<dbReference type="InterPro" id="IPR040398">
    <property type="entry name" value="Not1"/>
</dbReference>
<gene>
    <name evidence="13" type="ORF">BABINDRAFT_163965</name>
</gene>
<dbReference type="Pfam" id="PF12842">
    <property type="entry name" value="DUF3819"/>
    <property type="match status" value="1"/>
</dbReference>
<dbReference type="GO" id="GO:0060090">
    <property type="term" value="F:molecular adaptor activity"/>
    <property type="evidence" value="ECO:0007669"/>
    <property type="project" value="TreeGrafter"/>
</dbReference>
<evidence type="ECO:0000256" key="6">
    <source>
        <dbReference type="SAM" id="MobiDB-lite"/>
    </source>
</evidence>
<name>A0A1E3QGZ2_9ASCO</name>
<dbReference type="GO" id="GO:0000289">
    <property type="term" value="P:nuclear-transcribed mRNA poly(A) tail shortening"/>
    <property type="evidence" value="ECO:0007669"/>
    <property type="project" value="EnsemblFungi"/>
</dbReference>
<dbReference type="GO" id="GO:0005634">
    <property type="term" value="C:nucleus"/>
    <property type="evidence" value="ECO:0007669"/>
    <property type="project" value="UniProtKB-SubCell"/>
</dbReference>
<dbReference type="GO" id="GO:0000932">
    <property type="term" value="C:P-body"/>
    <property type="evidence" value="ECO:0007669"/>
    <property type="project" value="TreeGrafter"/>
</dbReference>
<feature type="domain" description="CCR4-NOT transcription complex subunit 1 CAF1-binding" evidence="9">
    <location>
        <begin position="923"/>
        <end position="1145"/>
    </location>
</feature>
<feature type="domain" description="CCR4-NOT transcription complex subunit 1 HEAT repeat 1" evidence="11">
    <location>
        <begin position="262"/>
        <end position="491"/>
    </location>
</feature>
<dbReference type="GO" id="GO:0007124">
    <property type="term" value="P:pseudohyphal growth"/>
    <property type="evidence" value="ECO:0007669"/>
    <property type="project" value="EnsemblFungi"/>
</dbReference>
<evidence type="ECO:0000313" key="13">
    <source>
        <dbReference type="EMBL" id="ODQ76965.1"/>
    </source>
</evidence>
<evidence type="ECO:0000256" key="5">
    <source>
        <dbReference type="ARBA" id="ARBA00023242"/>
    </source>
</evidence>
<evidence type="ECO:0000259" key="9">
    <source>
        <dbReference type="Pfam" id="PF16415"/>
    </source>
</evidence>
<accession>A0A1E3QGZ2</accession>
<protein>
    <submittedName>
        <fullName evidence="13">Uncharacterized protein</fullName>
    </submittedName>
</protein>
<keyword evidence="14" id="KW-1185">Reference proteome</keyword>
<dbReference type="GO" id="GO:0006368">
    <property type="term" value="P:transcription elongation by RNA polymerase II"/>
    <property type="evidence" value="ECO:0007669"/>
    <property type="project" value="EnsemblFungi"/>
</dbReference>
<dbReference type="Pfam" id="PF16415">
    <property type="entry name" value="CNOT1_CAF1_bind"/>
    <property type="match status" value="1"/>
</dbReference>
<feature type="domain" description="CCR4-NOT transcription complex subunit 1" evidence="8">
    <location>
        <begin position="1197"/>
        <end position="1338"/>
    </location>
</feature>
<keyword evidence="5" id="KW-0539">Nucleus</keyword>
<keyword evidence="3" id="KW-0805">Transcription regulation</keyword>
<dbReference type="Pfam" id="PF16417">
    <property type="entry name" value="CNOT1_TTP_bind"/>
    <property type="match status" value="1"/>
</dbReference>
<evidence type="ECO:0000259" key="12">
    <source>
        <dbReference type="Pfam" id="PF25097"/>
    </source>
</evidence>
<dbReference type="InterPro" id="IPR024557">
    <property type="entry name" value="CNOT1_dom_4"/>
</dbReference>
<dbReference type="STRING" id="984486.A0A1E3QGZ2"/>